<feature type="domain" description="Prolyl 4-hydroxylase alpha subunit" evidence="8">
    <location>
        <begin position="245"/>
        <end position="685"/>
    </location>
</feature>
<evidence type="ECO:0000256" key="3">
    <source>
        <dbReference type="ARBA" id="ARBA00022964"/>
    </source>
</evidence>
<dbReference type="PANTHER" id="PTHR10869">
    <property type="entry name" value="PROLYL 4-HYDROXYLASE ALPHA SUBUNIT"/>
    <property type="match status" value="1"/>
</dbReference>
<evidence type="ECO:0000313" key="9">
    <source>
        <dbReference type="EMBL" id="TMW63794.1"/>
    </source>
</evidence>
<feature type="region of interest" description="Disordered" evidence="6">
    <location>
        <begin position="1"/>
        <end position="28"/>
    </location>
</feature>
<evidence type="ECO:0000256" key="1">
    <source>
        <dbReference type="ARBA" id="ARBA00001961"/>
    </source>
</evidence>
<dbReference type="InterPro" id="IPR045054">
    <property type="entry name" value="P4HA-like"/>
</dbReference>
<evidence type="ECO:0000256" key="2">
    <source>
        <dbReference type="ARBA" id="ARBA00022723"/>
    </source>
</evidence>
<keyword evidence="10" id="KW-1185">Reference proteome</keyword>
<dbReference type="PANTHER" id="PTHR10869:SF226">
    <property type="entry name" value="PROLYL 4-HYDROXYLASE ALPHA SUBUNIT DOMAIN-CONTAINING PROTEIN"/>
    <property type="match status" value="1"/>
</dbReference>
<dbReference type="InterPro" id="IPR006620">
    <property type="entry name" value="Pro_4_hyd_alph"/>
</dbReference>
<dbReference type="SMART" id="SM00702">
    <property type="entry name" value="P4Hc"/>
    <property type="match status" value="1"/>
</dbReference>
<evidence type="ECO:0000256" key="5">
    <source>
        <dbReference type="ARBA" id="ARBA00023004"/>
    </source>
</evidence>
<name>A0A8K1FK39_PYTOL</name>
<feature type="transmembrane region" description="Helical" evidence="7">
    <location>
        <begin position="31"/>
        <end position="51"/>
    </location>
</feature>
<keyword evidence="7" id="KW-0472">Membrane</keyword>
<keyword evidence="3" id="KW-0223">Dioxygenase</keyword>
<protein>
    <recommendedName>
        <fullName evidence="8">Prolyl 4-hydroxylase alpha subunit domain-containing protein</fullName>
    </recommendedName>
</protein>
<keyword evidence="5" id="KW-0408">Iron</keyword>
<proteinExistence type="predicted"/>
<keyword evidence="7" id="KW-1133">Transmembrane helix</keyword>
<accession>A0A8K1FK39</accession>
<evidence type="ECO:0000256" key="4">
    <source>
        <dbReference type="ARBA" id="ARBA00023002"/>
    </source>
</evidence>
<dbReference type="EMBL" id="SPLM01000072">
    <property type="protein sequence ID" value="TMW63794.1"/>
    <property type="molecule type" value="Genomic_DNA"/>
</dbReference>
<evidence type="ECO:0000259" key="8">
    <source>
        <dbReference type="SMART" id="SM00702"/>
    </source>
</evidence>
<evidence type="ECO:0000313" key="10">
    <source>
        <dbReference type="Proteomes" id="UP000794436"/>
    </source>
</evidence>
<dbReference type="Gene3D" id="2.60.120.620">
    <property type="entry name" value="q2cbj1_9rhob like domain"/>
    <property type="match status" value="2"/>
</dbReference>
<dbReference type="GO" id="GO:0004656">
    <property type="term" value="F:procollagen-proline 4-dioxygenase activity"/>
    <property type="evidence" value="ECO:0007669"/>
    <property type="project" value="TreeGrafter"/>
</dbReference>
<dbReference type="AlphaFoldDB" id="A0A8K1FK39"/>
<dbReference type="GO" id="GO:0005783">
    <property type="term" value="C:endoplasmic reticulum"/>
    <property type="evidence" value="ECO:0007669"/>
    <property type="project" value="TreeGrafter"/>
</dbReference>
<evidence type="ECO:0000256" key="7">
    <source>
        <dbReference type="SAM" id="Phobius"/>
    </source>
</evidence>
<dbReference type="FunFam" id="2.60.120.620:FF:000023">
    <property type="entry name" value="Transmembrane prolyl 4-hydroxylase"/>
    <property type="match status" value="1"/>
</dbReference>
<comment type="caution">
    <text evidence="9">The sequence shown here is derived from an EMBL/GenBank/DDBJ whole genome shotgun (WGS) entry which is preliminary data.</text>
</comment>
<comment type="cofactor">
    <cofactor evidence="1">
        <name>L-ascorbate</name>
        <dbReference type="ChEBI" id="CHEBI:38290"/>
    </cofactor>
</comment>
<keyword evidence="2" id="KW-0479">Metal-binding</keyword>
<dbReference type="OrthoDB" id="420380at2759"/>
<dbReference type="GO" id="GO:0005506">
    <property type="term" value="F:iron ion binding"/>
    <property type="evidence" value="ECO:0007669"/>
    <property type="project" value="InterPro"/>
</dbReference>
<sequence length="699" mass="79545">MATSKEVESEPTPPHSPARASKPKASSSSGWLSSVLLVASLLVIMLAALVVSPSDKLDQIVLGLGHVSQKITATWTSFTQQDSTAPENTPDKYTTDFVNVEPRVLLSNDQCNDLNYIPSPLFDGRILPVTDVLDRSEFTSDKVFFMLNGRNEGVYMSWNGRFECLAGAAEAAAKWLGADTDEIDNGVRLYTPMGKAIRDAAELSGAKNMAHILLDFQLWQWPGIKLGYKYVLEDGVELTTVGLTPKVFDVKYFFSESEAKQIITRGQAGLNRSLVDLEHARTVSTKRTSHSAFLNDTTFTRDFRRRSADIARLPSPSFAERLQLVRYGAGEFYRQHYDTFHTREFLPKDSNLFSFMDFKTWATWAAAKLRAMDQNKLPKDFRVGGKLFPNADDTIQFPYAFIDVFRRDSVAENMFKALSDTTDWVGWISANMEKDPVGVMGSLMPNYLRAAVRAWEDKLGRPELRYTFPKKPVNGVTHFFRWIRWAKERITFLGDEAPESVRPTGSLYPKYTVQFQRELLKIILDDFSPEIVTRALNPEWYNWIQSNRETNHILFQAVQTFPQFAELAIRAWEKRVDTLLFHYKLPKYVRHFNPQRYVTLFLYLNNETKIGGETVFPYSTERFTDEKIKRVGMDECSTGLAVPPRGLHASLFYVQTPEGEIDMLSKHGGCPPHEGVKWGANSFMWDADADEGADQWTTK</sequence>
<keyword evidence="4" id="KW-0560">Oxidoreductase</keyword>
<dbReference type="GO" id="GO:0031418">
    <property type="term" value="F:L-ascorbic acid binding"/>
    <property type="evidence" value="ECO:0007669"/>
    <property type="project" value="InterPro"/>
</dbReference>
<reference evidence="9" key="1">
    <citation type="submission" date="2019-03" db="EMBL/GenBank/DDBJ databases">
        <title>Long read genome sequence of the mycoparasitic Pythium oligandrum ATCC 38472 isolated from sugarbeet rhizosphere.</title>
        <authorList>
            <person name="Gaulin E."/>
        </authorList>
    </citation>
    <scope>NUCLEOTIDE SEQUENCE</scope>
    <source>
        <strain evidence="9">ATCC 38472_TT</strain>
    </source>
</reference>
<organism evidence="9 10">
    <name type="scientific">Pythium oligandrum</name>
    <name type="common">Mycoparasitic fungus</name>
    <dbReference type="NCBI Taxonomy" id="41045"/>
    <lineage>
        <taxon>Eukaryota</taxon>
        <taxon>Sar</taxon>
        <taxon>Stramenopiles</taxon>
        <taxon>Oomycota</taxon>
        <taxon>Peronosporomycetes</taxon>
        <taxon>Pythiales</taxon>
        <taxon>Pythiaceae</taxon>
        <taxon>Pythium</taxon>
    </lineage>
</organism>
<keyword evidence="7" id="KW-0812">Transmembrane</keyword>
<dbReference type="Proteomes" id="UP000794436">
    <property type="component" value="Unassembled WGS sequence"/>
</dbReference>
<gene>
    <name evidence="9" type="ORF">Poli38472_002735</name>
</gene>
<evidence type="ECO:0000256" key="6">
    <source>
        <dbReference type="SAM" id="MobiDB-lite"/>
    </source>
</evidence>